<dbReference type="KEGG" id="nti:DNFV4_00104"/>
<accession>A0AA86MVC0</accession>
<dbReference type="EMBL" id="OX365700">
    <property type="protein sequence ID" value="CAI4029686.1"/>
    <property type="molecule type" value="Genomic_DNA"/>
</dbReference>
<dbReference type="SUPFAM" id="SSF54593">
    <property type="entry name" value="Glyoxalase/Bleomycin resistance protein/Dihydroxybiphenyl dioxygenase"/>
    <property type="match status" value="1"/>
</dbReference>
<evidence type="ECO:0000313" key="3">
    <source>
        <dbReference type="Proteomes" id="UP001179121"/>
    </source>
</evidence>
<feature type="domain" description="PhnB-like" evidence="1">
    <location>
        <begin position="6"/>
        <end position="120"/>
    </location>
</feature>
<dbReference type="AlphaFoldDB" id="A0AA86MVC0"/>
<dbReference type="Pfam" id="PF06983">
    <property type="entry name" value="3-dmu-9_3-mt"/>
    <property type="match status" value="1"/>
</dbReference>
<name>A0AA86MVC0_9BACT</name>
<dbReference type="InterPro" id="IPR029068">
    <property type="entry name" value="Glyas_Bleomycin-R_OHBP_Dase"/>
</dbReference>
<gene>
    <name evidence="2" type="ORF">DNFV4_00104</name>
</gene>
<dbReference type="Proteomes" id="UP001179121">
    <property type="component" value="Chromosome"/>
</dbReference>
<evidence type="ECO:0000259" key="1">
    <source>
        <dbReference type="Pfam" id="PF06983"/>
    </source>
</evidence>
<sequence length="162" mass="17654">MPTVPKIVPHLWYANEAEEAARFYTSIFPNSHIDRVTPVPADTPSGPAGSVKVVEFTIAGQPFMAITAGPLDPFNHAISFCVMCDDQAEIDTYWTALLNGGSPEQCGWLRDRYGVSWQIVPTVLGGMMADPDRTRAKRVAEAILKMVKLDIADLQAAYSKGA</sequence>
<dbReference type="RefSeq" id="WP_289266719.1">
    <property type="nucleotide sequence ID" value="NZ_OX365700.1"/>
</dbReference>
<keyword evidence="3" id="KW-1185">Reference proteome</keyword>
<dbReference type="PANTHER" id="PTHR33990:SF2">
    <property type="entry name" value="PHNB-LIKE DOMAIN-CONTAINING PROTEIN"/>
    <property type="match status" value="1"/>
</dbReference>
<dbReference type="InterPro" id="IPR028973">
    <property type="entry name" value="PhnB-like"/>
</dbReference>
<dbReference type="PIRSF" id="PIRSF021700">
    <property type="entry name" value="3_dmu_93_MTrfase"/>
    <property type="match status" value="1"/>
</dbReference>
<protein>
    <recommendedName>
        <fullName evidence="1">PhnB-like domain-containing protein</fullName>
    </recommendedName>
</protein>
<organism evidence="2 3">
    <name type="scientific">Nitrospira tepida</name>
    <dbReference type="NCBI Taxonomy" id="2973512"/>
    <lineage>
        <taxon>Bacteria</taxon>
        <taxon>Pseudomonadati</taxon>
        <taxon>Nitrospirota</taxon>
        <taxon>Nitrospiria</taxon>
        <taxon>Nitrospirales</taxon>
        <taxon>Nitrospiraceae</taxon>
        <taxon>Nitrospira</taxon>
    </lineage>
</organism>
<evidence type="ECO:0000313" key="2">
    <source>
        <dbReference type="EMBL" id="CAI4029686.1"/>
    </source>
</evidence>
<dbReference type="CDD" id="cd06588">
    <property type="entry name" value="PhnB_like"/>
    <property type="match status" value="1"/>
</dbReference>
<reference evidence="2" key="1">
    <citation type="submission" date="2022-10" db="EMBL/GenBank/DDBJ databases">
        <authorList>
            <person name="Koch H."/>
        </authorList>
    </citation>
    <scope>NUCLEOTIDE SEQUENCE</scope>
    <source>
        <strain evidence="2">DNF</strain>
    </source>
</reference>
<dbReference type="PANTHER" id="PTHR33990">
    <property type="entry name" value="PROTEIN YJDN-RELATED"/>
    <property type="match status" value="1"/>
</dbReference>
<proteinExistence type="predicted"/>
<dbReference type="Gene3D" id="3.10.180.10">
    <property type="entry name" value="2,3-Dihydroxybiphenyl 1,2-Dioxygenase, domain 1"/>
    <property type="match status" value="1"/>
</dbReference>
<dbReference type="InterPro" id="IPR009725">
    <property type="entry name" value="3_dmu_93_MTrfase"/>
</dbReference>